<dbReference type="InterPro" id="IPR057135">
    <property type="entry name" value="At4g27190-like_LRR"/>
</dbReference>
<dbReference type="HOGENOM" id="CLU_000427_2_3_1"/>
<dbReference type="Pfam" id="PF23247">
    <property type="entry name" value="LRR_RPS2"/>
    <property type="match status" value="1"/>
</dbReference>
<dbReference type="EMBL" id="CM001885">
    <property type="protein sequence ID" value="EOY12809.1"/>
    <property type="molecule type" value="Genomic_DNA"/>
</dbReference>
<dbReference type="InterPro" id="IPR050905">
    <property type="entry name" value="Plant_NBS-LRR"/>
</dbReference>
<dbReference type="InterPro" id="IPR027417">
    <property type="entry name" value="P-loop_NTPase"/>
</dbReference>
<dbReference type="Pfam" id="PF23559">
    <property type="entry name" value="WHD_DRP"/>
    <property type="match status" value="1"/>
</dbReference>
<dbReference type="Gene3D" id="3.80.10.10">
    <property type="entry name" value="Ribonuclease Inhibitor"/>
    <property type="match status" value="2"/>
</dbReference>
<dbReference type="GO" id="GO:0005524">
    <property type="term" value="F:ATP binding"/>
    <property type="evidence" value="ECO:0007669"/>
    <property type="project" value="UniProtKB-KW"/>
</dbReference>
<dbReference type="GO" id="GO:0043531">
    <property type="term" value="F:ADP binding"/>
    <property type="evidence" value="ECO:0007669"/>
    <property type="project" value="InterPro"/>
</dbReference>
<keyword evidence="5" id="KW-0067">ATP-binding</keyword>
<dbReference type="PANTHER" id="PTHR33463:SF182">
    <property type="entry name" value="AND NB-ARC DOMAINS-CONTAINING DISEASE RESISTANCE PROTEIN, PUTATIVE-RELATED"/>
    <property type="match status" value="1"/>
</dbReference>
<dbReference type="PANTHER" id="PTHR33463">
    <property type="entry name" value="NB-ARC DOMAIN-CONTAINING PROTEIN-RELATED"/>
    <property type="match status" value="1"/>
</dbReference>
<dbReference type="PRINTS" id="PR00364">
    <property type="entry name" value="DISEASERSIST"/>
</dbReference>
<dbReference type="FunCoup" id="A0A061FEA3">
    <property type="interactions" value="20"/>
</dbReference>
<dbReference type="OMA" id="VEGCHEM"/>
<dbReference type="Proteomes" id="UP000026915">
    <property type="component" value="Chromosome 7"/>
</dbReference>
<dbReference type="Gene3D" id="3.40.50.300">
    <property type="entry name" value="P-loop containing nucleotide triphosphate hydrolases"/>
    <property type="match status" value="1"/>
</dbReference>
<dbReference type="SUPFAM" id="SSF52540">
    <property type="entry name" value="P-loop containing nucleoside triphosphate hydrolases"/>
    <property type="match status" value="1"/>
</dbReference>
<keyword evidence="3" id="KW-0547">Nucleotide-binding</keyword>
<evidence type="ECO:0000259" key="8">
    <source>
        <dbReference type="Pfam" id="PF23247"/>
    </source>
</evidence>
<dbReference type="FunFam" id="3.40.50.300:FF:001091">
    <property type="entry name" value="Probable disease resistance protein At1g61300"/>
    <property type="match status" value="1"/>
</dbReference>
<keyword evidence="11" id="KW-1185">Reference proteome</keyword>
<evidence type="ECO:0000313" key="11">
    <source>
        <dbReference type="Proteomes" id="UP000026915"/>
    </source>
</evidence>
<dbReference type="eggNOG" id="KOG4658">
    <property type="taxonomic scope" value="Eukaryota"/>
</dbReference>
<evidence type="ECO:0000313" key="10">
    <source>
        <dbReference type="EMBL" id="EOY12809.1"/>
    </source>
</evidence>
<evidence type="ECO:0000256" key="2">
    <source>
        <dbReference type="ARBA" id="ARBA00022737"/>
    </source>
</evidence>
<dbReference type="SUPFAM" id="SSF52058">
    <property type="entry name" value="L domain-like"/>
    <property type="match status" value="1"/>
</dbReference>
<reference evidence="10 11" key="1">
    <citation type="journal article" date="2013" name="Genome Biol.">
        <title>The genome sequence of the most widely cultivated cacao type and its use to identify candidate genes regulating pod color.</title>
        <authorList>
            <person name="Motamayor J.C."/>
            <person name="Mockaitis K."/>
            <person name="Schmutz J."/>
            <person name="Haiminen N."/>
            <person name="Iii D.L."/>
            <person name="Cornejo O."/>
            <person name="Findley S.D."/>
            <person name="Zheng P."/>
            <person name="Utro F."/>
            <person name="Royaert S."/>
            <person name="Saski C."/>
            <person name="Jenkins J."/>
            <person name="Podicheti R."/>
            <person name="Zhao M."/>
            <person name="Scheffler B.E."/>
            <person name="Stack J.C."/>
            <person name="Feltus F.A."/>
            <person name="Mustiga G.M."/>
            <person name="Amores F."/>
            <person name="Phillips W."/>
            <person name="Marelli J.P."/>
            <person name="May G.D."/>
            <person name="Shapiro H."/>
            <person name="Ma J."/>
            <person name="Bustamante C.D."/>
            <person name="Schnell R.J."/>
            <person name="Main D."/>
            <person name="Gilbert D."/>
            <person name="Parida L."/>
            <person name="Kuhn D.N."/>
        </authorList>
    </citation>
    <scope>NUCLEOTIDE SEQUENCE [LARGE SCALE GENOMIC DNA]</scope>
    <source>
        <strain evidence="11">cv. Matina 1-6</strain>
    </source>
</reference>
<sequence>MELVGLIVEVIKCIGAPTCIYLDNHMKLEERVNDLRRRLNNLNIRKQDIESRLEVEIRRRKVAKKKVEKWLGDVQRMNDELQKIEQKLHVVSYFSRARLGKLVHRNTAEVKEIYERGNFPDGVAIDRPPATGVTLQTTDLEGETRVKEQIWRYLMGDEVVMIALCGMGGIGKTTVMKHINNQLLKETQFEKVIWVTVSKELDVIKLQQDIARGLSRCLPEDELERATELMNILKTKKYVLILDDVWKRFSLLDVGIPEPALQNGSKLVITSRLIDVCLSMGCKVLRMQPLSEEESFNLFLNQVGRSVLQVPALKEIVKLIVQQCGGLPLAIVTIAGSMKGVDDVHEWRNAINELCGRLKSVKRLETEIFECLIFSYERLGDSRIQNCFLYCSLYPEDYAIKRRELIQKWIDEKLIDECESRQIMYDQGHCILNKLENHCLLERCQTQSLFQEEGVKMHDVLRDMALSIKSIGPRFMVKAGMQLTEDISPKCYFLSTLLLQENGGIKRISESFFEHMCGLKVPDLSYTGILDLPNCISNLENLVSLILRGCVKLKDVPSLAKLRALRRLDLFNTAIEEVPHGIEMSVHLTYLGLYSESLKELPKGILPKLSHLQYLTTTLCLRGEEVAKLRKLETFAGLFYDWQGFQKYAKSLPGQWPINYVLGVGSLWPPEVDYNLIKYFEKTEYYKEINFINCEMGKEDHVALPDDLESLNVRKCHGLISLSNIPLFRKANEMKRFYISECEGIECVLDLSLSSCNSLHNIELLLLKELCNLLELARVSVAVVSASCPPTAPAIFSSLKIFILGECSRMKKLFTVELLQGLQNLEEIKARACEKMEEIIASEGGEGKGADETTFMLPKIKELWLICLPELKSFCRSGAMIRADSLQYLWITGCPKLKRIPLFLHLLDNGQPSPPPSLKELCIWPREWWESVEWDDPIAKDVLSPFVSYKSF</sequence>
<feature type="domain" description="Disease resistance protein At4g27190-like leucine-rich repeats" evidence="8">
    <location>
        <begin position="793"/>
        <end position="900"/>
    </location>
</feature>
<dbReference type="InterPro" id="IPR058922">
    <property type="entry name" value="WHD_DRP"/>
</dbReference>
<gene>
    <name evidence="10" type="ORF">TCM_031329</name>
</gene>
<accession>A0A061FEA3</accession>
<protein>
    <submittedName>
        <fullName evidence="10">LRR and NB-ARC domains-containing disease resistance protein, putative</fullName>
    </submittedName>
</protein>
<feature type="coiled-coil region" evidence="6">
    <location>
        <begin position="25"/>
        <end position="87"/>
    </location>
</feature>
<name>A0A061FEA3_THECC</name>
<organism evidence="10 11">
    <name type="scientific">Theobroma cacao</name>
    <name type="common">Cacao</name>
    <name type="synonym">Cocoa</name>
    <dbReference type="NCBI Taxonomy" id="3641"/>
    <lineage>
        <taxon>Eukaryota</taxon>
        <taxon>Viridiplantae</taxon>
        <taxon>Streptophyta</taxon>
        <taxon>Embryophyta</taxon>
        <taxon>Tracheophyta</taxon>
        <taxon>Spermatophyta</taxon>
        <taxon>Magnoliopsida</taxon>
        <taxon>eudicotyledons</taxon>
        <taxon>Gunneridae</taxon>
        <taxon>Pentapetalae</taxon>
        <taxon>rosids</taxon>
        <taxon>malvids</taxon>
        <taxon>Malvales</taxon>
        <taxon>Malvaceae</taxon>
        <taxon>Byttnerioideae</taxon>
        <taxon>Theobroma</taxon>
    </lineage>
</organism>
<comment type="similarity">
    <text evidence="1">Belongs to the disease resistance NB-LRR family.</text>
</comment>
<evidence type="ECO:0000259" key="9">
    <source>
        <dbReference type="Pfam" id="PF23559"/>
    </source>
</evidence>
<dbReference type="Gramene" id="EOY12809">
    <property type="protein sequence ID" value="EOY12809"/>
    <property type="gene ID" value="TCM_031329"/>
</dbReference>
<keyword evidence="2" id="KW-0677">Repeat</keyword>
<evidence type="ECO:0000256" key="5">
    <source>
        <dbReference type="ARBA" id="ARBA00022840"/>
    </source>
</evidence>
<feature type="domain" description="NB-ARC" evidence="7">
    <location>
        <begin position="146"/>
        <end position="305"/>
    </location>
</feature>
<dbReference type="Gene3D" id="1.10.8.430">
    <property type="entry name" value="Helical domain of apoptotic protease-activating factors"/>
    <property type="match status" value="1"/>
</dbReference>
<evidence type="ECO:0000256" key="6">
    <source>
        <dbReference type="SAM" id="Coils"/>
    </source>
</evidence>
<evidence type="ECO:0000259" key="7">
    <source>
        <dbReference type="Pfam" id="PF00931"/>
    </source>
</evidence>
<evidence type="ECO:0000256" key="4">
    <source>
        <dbReference type="ARBA" id="ARBA00022821"/>
    </source>
</evidence>
<dbReference type="InterPro" id="IPR032675">
    <property type="entry name" value="LRR_dom_sf"/>
</dbReference>
<proteinExistence type="inferred from homology"/>
<dbReference type="GO" id="GO:0006952">
    <property type="term" value="P:defense response"/>
    <property type="evidence" value="ECO:0007669"/>
    <property type="project" value="UniProtKB-KW"/>
</dbReference>
<keyword evidence="6" id="KW-0175">Coiled coil</keyword>
<evidence type="ECO:0000256" key="1">
    <source>
        <dbReference type="ARBA" id="ARBA00008894"/>
    </source>
</evidence>
<dbReference type="FunFam" id="1.10.10.10:FF:000322">
    <property type="entry name" value="Probable disease resistance protein At1g63360"/>
    <property type="match status" value="1"/>
</dbReference>
<dbReference type="InParanoid" id="A0A061FEA3"/>
<dbReference type="InterPro" id="IPR042197">
    <property type="entry name" value="Apaf_helical"/>
</dbReference>
<evidence type="ECO:0000256" key="3">
    <source>
        <dbReference type="ARBA" id="ARBA00022741"/>
    </source>
</evidence>
<dbReference type="Pfam" id="PF00931">
    <property type="entry name" value="NB-ARC"/>
    <property type="match status" value="1"/>
</dbReference>
<keyword evidence="4" id="KW-0611">Plant defense</keyword>
<feature type="domain" description="Disease resistance protein winged helix" evidence="9">
    <location>
        <begin position="393"/>
        <end position="465"/>
    </location>
</feature>
<dbReference type="InterPro" id="IPR002182">
    <property type="entry name" value="NB-ARC"/>
</dbReference>
<dbReference type="AlphaFoldDB" id="A0A061FEA3"/>